<sequence length="60" mass="6883">MEKVWTIAGITRRPTKRGISSRQQHIVTGTYLALTETELRSLLELFLSSLQATMHLQKNK</sequence>
<proteinExistence type="predicted"/>
<reference evidence="2" key="1">
    <citation type="journal article" date="2013" name="Nat. Genet.">
        <title>The duck genome and transcriptome provide insight into an avian influenza virus reservoir species.</title>
        <authorList>
            <person name="Huang Y."/>
            <person name="Li Y."/>
            <person name="Burt D.W."/>
            <person name="Chen H."/>
            <person name="Zhang Y."/>
            <person name="Qian W."/>
            <person name="Kim H."/>
            <person name="Gan S."/>
            <person name="Zhao Y."/>
            <person name="Li J."/>
            <person name="Yi K."/>
            <person name="Feng H."/>
            <person name="Zhu P."/>
            <person name="Li B."/>
            <person name="Liu Q."/>
            <person name="Fairley S."/>
            <person name="Magor K.E."/>
            <person name="Du Z."/>
            <person name="Hu X."/>
            <person name="Goodman L."/>
            <person name="Tafer H."/>
            <person name="Vignal A."/>
            <person name="Lee T."/>
            <person name="Kim K.W."/>
            <person name="Sheng Z."/>
            <person name="An Y."/>
            <person name="Searle S."/>
            <person name="Herrero J."/>
            <person name="Groenen M.A."/>
            <person name="Crooijmans R.P."/>
            <person name="Faraut T."/>
            <person name="Cai Q."/>
            <person name="Webster R.G."/>
            <person name="Aldridge J.R."/>
            <person name="Warren W.C."/>
            <person name="Bartschat S."/>
            <person name="Kehr S."/>
            <person name="Marz M."/>
            <person name="Stadler P.F."/>
            <person name="Smith J."/>
            <person name="Kraus R.H."/>
            <person name="Zhao Y."/>
            <person name="Ren L."/>
            <person name="Fei J."/>
            <person name="Morisson M."/>
            <person name="Kaiser P."/>
            <person name="Griffin D.K."/>
            <person name="Rao M."/>
            <person name="Pitel F."/>
            <person name="Wang J."/>
            <person name="Li N."/>
        </authorList>
    </citation>
    <scope>NUCLEOTIDE SEQUENCE [LARGE SCALE GENOMIC DNA]</scope>
</reference>
<evidence type="ECO:0000313" key="1">
    <source>
        <dbReference type="EMBL" id="EOB06568.1"/>
    </source>
</evidence>
<dbReference type="EMBL" id="KB742597">
    <property type="protein sequence ID" value="EOB06568.1"/>
    <property type="molecule type" value="Genomic_DNA"/>
</dbReference>
<name>R0M1J8_ANAPL</name>
<keyword evidence="2" id="KW-1185">Reference proteome</keyword>
<accession>R0M1J8</accession>
<dbReference type="Proteomes" id="UP000296049">
    <property type="component" value="Unassembled WGS sequence"/>
</dbReference>
<organism evidence="1 2">
    <name type="scientific">Anas platyrhynchos</name>
    <name type="common">Mallard</name>
    <name type="synonym">Anas boschas</name>
    <dbReference type="NCBI Taxonomy" id="8839"/>
    <lineage>
        <taxon>Eukaryota</taxon>
        <taxon>Metazoa</taxon>
        <taxon>Chordata</taxon>
        <taxon>Craniata</taxon>
        <taxon>Vertebrata</taxon>
        <taxon>Euteleostomi</taxon>
        <taxon>Archelosauria</taxon>
        <taxon>Archosauria</taxon>
        <taxon>Dinosauria</taxon>
        <taxon>Saurischia</taxon>
        <taxon>Theropoda</taxon>
        <taxon>Coelurosauria</taxon>
        <taxon>Aves</taxon>
        <taxon>Neognathae</taxon>
        <taxon>Galloanserae</taxon>
        <taxon>Anseriformes</taxon>
        <taxon>Anatidae</taxon>
        <taxon>Anatinae</taxon>
        <taxon>Anas</taxon>
    </lineage>
</organism>
<evidence type="ECO:0000313" key="2">
    <source>
        <dbReference type="Proteomes" id="UP000296049"/>
    </source>
</evidence>
<dbReference type="AlphaFoldDB" id="R0M1J8"/>
<protein>
    <submittedName>
        <fullName evidence="1">Uncharacterized protein</fullName>
    </submittedName>
</protein>
<gene>
    <name evidence="1" type="ORF">Anapl_11237</name>
</gene>